<protein>
    <submittedName>
        <fullName evidence="1">Uncharacterized protein</fullName>
    </submittedName>
</protein>
<comment type="caution">
    <text evidence="1">The sequence shown here is derived from an EMBL/GenBank/DDBJ whole genome shotgun (WGS) entry which is preliminary data.</text>
</comment>
<gene>
    <name evidence="1" type="ORF">PG991_011837</name>
</gene>
<evidence type="ECO:0000313" key="1">
    <source>
        <dbReference type="EMBL" id="KAK8009286.1"/>
    </source>
</evidence>
<name>A0ABR1RHE4_9PEZI</name>
<reference evidence="1 2" key="1">
    <citation type="submission" date="2023-01" db="EMBL/GenBank/DDBJ databases">
        <title>Analysis of 21 Apiospora genomes using comparative genomics revels a genus with tremendous synthesis potential of carbohydrate active enzymes and secondary metabolites.</title>
        <authorList>
            <person name="Sorensen T."/>
        </authorList>
    </citation>
    <scope>NUCLEOTIDE SEQUENCE [LARGE SCALE GENOMIC DNA]</scope>
    <source>
        <strain evidence="1 2">CBS 20057</strain>
    </source>
</reference>
<organism evidence="1 2">
    <name type="scientific">Apiospora marii</name>
    <dbReference type="NCBI Taxonomy" id="335849"/>
    <lineage>
        <taxon>Eukaryota</taxon>
        <taxon>Fungi</taxon>
        <taxon>Dikarya</taxon>
        <taxon>Ascomycota</taxon>
        <taxon>Pezizomycotina</taxon>
        <taxon>Sordariomycetes</taxon>
        <taxon>Xylariomycetidae</taxon>
        <taxon>Amphisphaeriales</taxon>
        <taxon>Apiosporaceae</taxon>
        <taxon>Apiospora</taxon>
    </lineage>
</organism>
<dbReference type="Proteomes" id="UP001396898">
    <property type="component" value="Unassembled WGS sequence"/>
</dbReference>
<sequence length="179" mass="19750">MDVFELRGVLDHIHPSVADLTALLKRAPRDHTGAADPDNKYATELGCAIRVLGAQDATTLLSAVDSVYAKLAIMPRYIMGNYRKALRAQDDGRGTVDTAIFAGSTRGQQGLFIVINGIKDVCKYGLRKKPPRILLDLPIGDLIEINNALYKFLKDVIDTDEWGIPDHYPIGNRFDKGEL</sequence>
<dbReference type="EMBL" id="JAQQWI010000016">
    <property type="protein sequence ID" value="KAK8009286.1"/>
    <property type="molecule type" value="Genomic_DNA"/>
</dbReference>
<evidence type="ECO:0000313" key="2">
    <source>
        <dbReference type="Proteomes" id="UP001396898"/>
    </source>
</evidence>
<proteinExistence type="predicted"/>
<accession>A0ABR1RHE4</accession>
<keyword evidence="2" id="KW-1185">Reference proteome</keyword>